<evidence type="ECO:0000313" key="1">
    <source>
        <dbReference type="EMBL" id="KEQ17053.1"/>
    </source>
</evidence>
<dbReference type="Proteomes" id="UP000028073">
    <property type="component" value="Unassembled WGS sequence"/>
</dbReference>
<proteinExistence type="predicted"/>
<protein>
    <submittedName>
        <fullName evidence="1">Uncharacterized protein</fullName>
    </submittedName>
</protein>
<dbReference type="EMBL" id="JOKH01000003">
    <property type="protein sequence ID" value="KEQ17053.1"/>
    <property type="molecule type" value="Genomic_DNA"/>
</dbReference>
<sequence>MLTTSGHQLCVSASGNGYYANTVWYDVVSSFFKTDGIFRKWLMNQLCVMSDATVVKKPVYSHRNEKCYQQVLQTLSFMMQNRCRYRGYLYLHLRGIIRRAGDREYQEFSGN</sequence>
<accession>A0A081NF30</accession>
<evidence type="ECO:0000313" key="2">
    <source>
        <dbReference type="Proteomes" id="UP000028073"/>
    </source>
</evidence>
<organism evidence="1 2">
    <name type="scientific">Endozoicomonas numazuensis</name>
    <dbReference type="NCBI Taxonomy" id="1137799"/>
    <lineage>
        <taxon>Bacteria</taxon>
        <taxon>Pseudomonadati</taxon>
        <taxon>Pseudomonadota</taxon>
        <taxon>Gammaproteobacteria</taxon>
        <taxon>Oceanospirillales</taxon>
        <taxon>Endozoicomonadaceae</taxon>
        <taxon>Endozoicomonas</taxon>
    </lineage>
</organism>
<keyword evidence="2" id="KW-1185">Reference proteome</keyword>
<gene>
    <name evidence="1" type="ORF">GZ78_14215</name>
</gene>
<name>A0A081NF30_9GAMM</name>
<reference evidence="1 2" key="1">
    <citation type="submission" date="2014-06" db="EMBL/GenBank/DDBJ databases">
        <title>Whole Genome Sequences of Three Symbiotic Endozoicomonas Bacteria.</title>
        <authorList>
            <person name="Neave M.J."/>
            <person name="Apprill A."/>
            <person name="Voolstra C.R."/>
        </authorList>
    </citation>
    <scope>NUCLEOTIDE SEQUENCE [LARGE SCALE GENOMIC DNA]</scope>
    <source>
        <strain evidence="1 2">DSM 25634</strain>
    </source>
</reference>
<comment type="caution">
    <text evidence="1">The sequence shown here is derived from an EMBL/GenBank/DDBJ whole genome shotgun (WGS) entry which is preliminary data.</text>
</comment>
<dbReference type="AlphaFoldDB" id="A0A081NF30"/>